<dbReference type="Proteomes" id="UP000337909">
    <property type="component" value="Unassembled WGS sequence"/>
</dbReference>
<sequence length="500" mass="56042">MSDIHDQAMNYVYQQVLHRLLGFYSRAERTALQLFIQRLIVAAGGIERINQFRVLVVHPGTRDSSYTLGFVRAAQLSIAGRAPATFNLRVATLRHAGMSQTAMANVHRSYSSLFVYDDPRVEVLMLEGENVLPFSHLSPLCDEGRELNRRNMLLSCHLAPGVKRSTFRNDCYLSMGAFYGRMARWGDGVDVLVSSDSPHEQRRYLTGFSSAARTIGLPSEGTPALDFEDLFSVLTSYGQDYFYQLCADQDHDQVQDQEEVPHNEDFQARRQVAYLGLHDLVRGELEDRWPLLSEFLGFQFDQLTSQVSDTEYVSPLLSAHTHGLRTQFVDGRSYEEGVCQYLQSAALLMRKKNLPEKVIEQMLSAYGNPQRIEERRALASSYAQQTLGLNETQLVCLLFSPFVNAGAGLERFLRCHHPGMLVALPELHKALQTRSAAEQVLQWMVDVSGLSIGLLSKLYRMCPLSAADQVSIDLTDLERYAGPRLTPDSGGLTSEESAGS</sequence>
<accession>A0A5E7CKE8</accession>
<protein>
    <submittedName>
        <fullName evidence="1">Uncharacterized protein</fullName>
    </submittedName>
</protein>
<proteinExistence type="predicted"/>
<dbReference type="EMBL" id="CABVHQ010000024">
    <property type="protein sequence ID" value="VVO02638.1"/>
    <property type="molecule type" value="Genomic_DNA"/>
</dbReference>
<dbReference type="RefSeq" id="WP_191624324.1">
    <property type="nucleotide sequence ID" value="NZ_CABVHQ010000024.1"/>
</dbReference>
<evidence type="ECO:0000313" key="1">
    <source>
        <dbReference type="EMBL" id="VVO02638.1"/>
    </source>
</evidence>
<evidence type="ECO:0000313" key="2">
    <source>
        <dbReference type="Proteomes" id="UP000337909"/>
    </source>
</evidence>
<gene>
    <name evidence="1" type="ORF">PS691_02753</name>
</gene>
<name>A0A5E7CKE8_PSEFL</name>
<reference evidence="1 2" key="1">
    <citation type="submission" date="2019-09" db="EMBL/GenBank/DDBJ databases">
        <authorList>
            <person name="Chandra G."/>
            <person name="Truman W A."/>
        </authorList>
    </citation>
    <scope>NUCLEOTIDE SEQUENCE [LARGE SCALE GENOMIC DNA]</scope>
    <source>
        <strain evidence="1">PS691</strain>
    </source>
</reference>
<organism evidence="1 2">
    <name type="scientific">Pseudomonas fluorescens</name>
    <dbReference type="NCBI Taxonomy" id="294"/>
    <lineage>
        <taxon>Bacteria</taxon>
        <taxon>Pseudomonadati</taxon>
        <taxon>Pseudomonadota</taxon>
        <taxon>Gammaproteobacteria</taxon>
        <taxon>Pseudomonadales</taxon>
        <taxon>Pseudomonadaceae</taxon>
        <taxon>Pseudomonas</taxon>
    </lineage>
</organism>
<dbReference type="AlphaFoldDB" id="A0A5E7CKE8"/>